<evidence type="ECO:0000256" key="1">
    <source>
        <dbReference type="SAM" id="Phobius"/>
    </source>
</evidence>
<reference evidence="2 3" key="1">
    <citation type="journal article" date="2013" name="Proc. Natl. Acad. Sci. U.S.A.">
        <title>Fine-scale variation in meiotic recombination in Mimulus inferred from population shotgun sequencing.</title>
        <authorList>
            <person name="Hellsten U."/>
            <person name="Wright K.M."/>
            <person name="Jenkins J."/>
            <person name="Shu S."/>
            <person name="Yuan Y."/>
            <person name="Wessler S.R."/>
            <person name="Schmutz J."/>
            <person name="Willis J.H."/>
            <person name="Rokhsar D.S."/>
        </authorList>
    </citation>
    <scope>NUCLEOTIDE SEQUENCE [LARGE SCALE GENOMIC DNA]</scope>
    <source>
        <strain evidence="3">cv. DUN x IM62</strain>
    </source>
</reference>
<proteinExistence type="predicted"/>
<dbReference type="EMBL" id="KI631651">
    <property type="protein sequence ID" value="EYU26476.1"/>
    <property type="molecule type" value="Genomic_DNA"/>
</dbReference>
<gene>
    <name evidence="2" type="ORF">MIMGU_mgv1a014742mg</name>
</gene>
<dbReference type="Proteomes" id="UP000030748">
    <property type="component" value="Unassembled WGS sequence"/>
</dbReference>
<dbReference type="AlphaFoldDB" id="A0A022QEX3"/>
<evidence type="ECO:0000313" key="3">
    <source>
        <dbReference type="Proteomes" id="UP000030748"/>
    </source>
</evidence>
<keyword evidence="1" id="KW-0472">Membrane</keyword>
<keyword evidence="1" id="KW-1133">Transmembrane helix</keyword>
<name>A0A022QEX3_ERYGU</name>
<protein>
    <submittedName>
        <fullName evidence="2">Uncharacterized protein</fullName>
    </submittedName>
</protein>
<sequence>MAAFQRIFRFSKSTSPINPCGFFSSISSRRMSRLVKSYDDGMSRLVKPYDDGGIRFDRTDLERHLEAQGIQGKHVPIITSVLNRSPNVYVVNKDIYFRSLYKYVDFKRDFVFGDPNRTTAEKYSSFIYIYILIIFTIAEINLVTRKLHDRFEDAVLELIPYVGVCASFLVYLGVLYRVKN</sequence>
<feature type="transmembrane region" description="Helical" evidence="1">
    <location>
        <begin position="126"/>
        <end position="143"/>
    </location>
</feature>
<keyword evidence="1" id="KW-0812">Transmembrane</keyword>
<organism evidence="2 3">
    <name type="scientific">Erythranthe guttata</name>
    <name type="common">Yellow monkey flower</name>
    <name type="synonym">Mimulus guttatus</name>
    <dbReference type="NCBI Taxonomy" id="4155"/>
    <lineage>
        <taxon>Eukaryota</taxon>
        <taxon>Viridiplantae</taxon>
        <taxon>Streptophyta</taxon>
        <taxon>Embryophyta</taxon>
        <taxon>Tracheophyta</taxon>
        <taxon>Spermatophyta</taxon>
        <taxon>Magnoliopsida</taxon>
        <taxon>eudicotyledons</taxon>
        <taxon>Gunneridae</taxon>
        <taxon>Pentapetalae</taxon>
        <taxon>asterids</taxon>
        <taxon>lamiids</taxon>
        <taxon>Lamiales</taxon>
        <taxon>Phrymaceae</taxon>
        <taxon>Erythranthe</taxon>
    </lineage>
</organism>
<feature type="transmembrane region" description="Helical" evidence="1">
    <location>
        <begin position="158"/>
        <end position="178"/>
    </location>
</feature>
<evidence type="ECO:0000313" key="2">
    <source>
        <dbReference type="EMBL" id="EYU26476.1"/>
    </source>
</evidence>
<accession>A0A022QEX3</accession>
<keyword evidence="3" id="KW-1185">Reference proteome</keyword>